<protein>
    <submittedName>
        <fullName evidence="2">Uncharacterized protein</fullName>
    </submittedName>
</protein>
<keyword evidence="1" id="KW-1133">Transmembrane helix</keyword>
<dbReference type="AlphaFoldDB" id="A0AA37SGF0"/>
<organism evidence="2 3">
    <name type="scientific">Gluconobacter sphaericus NBRC 12467</name>
    <dbReference type="NCBI Taxonomy" id="1307951"/>
    <lineage>
        <taxon>Bacteria</taxon>
        <taxon>Pseudomonadati</taxon>
        <taxon>Pseudomonadota</taxon>
        <taxon>Alphaproteobacteria</taxon>
        <taxon>Acetobacterales</taxon>
        <taxon>Acetobacteraceae</taxon>
        <taxon>Gluconobacter</taxon>
    </lineage>
</organism>
<reference evidence="3" key="1">
    <citation type="journal article" date="2019" name="Int. J. Syst. Evol. Microbiol.">
        <title>The Global Catalogue of Microorganisms (GCM) 10K type strain sequencing project: providing services to taxonomists for standard genome sequencing and annotation.</title>
        <authorList>
            <consortium name="The Broad Institute Genomics Platform"/>
            <consortium name="The Broad Institute Genome Sequencing Center for Infectious Disease"/>
            <person name="Wu L."/>
            <person name="Ma J."/>
        </authorList>
    </citation>
    <scope>NUCLEOTIDE SEQUENCE [LARGE SCALE GENOMIC DNA]</scope>
    <source>
        <strain evidence="3">NBRC 12467</strain>
    </source>
</reference>
<keyword evidence="1" id="KW-0472">Membrane</keyword>
<feature type="transmembrane region" description="Helical" evidence="1">
    <location>
        <begin position="42"/>
        <end position="60"/>
    </location>
</feature>
<feature type="transmembrane region" description="Helical" evidence="1">
    <location>
        <begin position="72"/>
        <end position="91"/>
    </location>
</feature>
<sequence length="97" mass="10534">MRPDTPQGLPRDISCVQGDTDCKRHAETGGSMDVLMAESETVTMSVAMVVIMVMIIMIVVRMIMRVMLMRKGGVMMIVIAGTVVMGILGHGGQCYEN</sequence>
<name>A0AA37SGF0_9PROT</name>
<accession>A0AA37SGF0</accession>
<evidence type="ECO:0000313" key="2">
    <source>
        <dbReference type="EMBL" id="GLQ83427.1"/>
    </source>
</evidence>
<dbReference type="Proteomes" id="UP001156708">
    <property type="component" value="Unassembled WGS sequence"/>
</dbReference>
<keyword evidence="3" id="KW-1185">Reference proteome</keyword>
<proteinExistence type="predicted"/>
<evidence type="ECO:0000313" key="3">
    <source>
        <dbReference type="Proteomes" id="UP001156708"/>
    </source>
</evidence>
<evidence type="ECO:0000256" key="1">
    <source>
        <dbReference type="SAM" id="Phobius"/>
    </source>
</evidence>
<gene>
    <name evidence="2" type="ORF">GCM10007872_03350</name>
</gene>
<comment type="caution">
    <text evidence="2">The sequence shown here is derived from an EMBL/GenBank/DDBJ whole genome shotgun (WGS) entry which is preliminary data.</text>
</comment>
<dbReference type="EMBL" id="BSNZ01000003">
    <property type="protein sequence ID" value="GLQ83427.1"/>
    <property type="molecule type" value="Genomic_DNA"/>
</dbReference>
<keyword evidence="1" id="KW-0812">Transmembrane</keyword>